<dbReference type="EMBL" id="BTSX01000004">
    <property type="protein sequence ID" value="GMS92871.1"/>
    <property type="molecule type" value="Genomic_DNA"/>
</dbReference>
<dbReference type="GO" id="GO:0000271">
    <property type="term" value="P:polysaccharide biosynthetic process"/>
    <property type="evidence" value="ECO:0007669"/>
    <property type="project" value="TreeGrafter"/>
</dbReference>
<gene>
    <name evidence="1" type="ORF">PENTCL1PPCAC_15046</name>
</gene>
<dbReference type="AlphaFoldDB" id="A0AAV5TGW3"/>
<name>A0AAV5TGW3_9BILA</name>
<reference evidence="1" key="1">
    <citation type="submission" date="2023-10" db="EMBL/GenBank/DDBJ databases">
        <title>Genome assembly of Pristionchus species.</title>
        <authorList>
            <person name="Yoshida K."/>
            <person name="Sommer R.J."/>
        </authorList>
    </citation>
    <scope>NUCLEOTIDE SEQUENCE</scope>
    <source>
        <strain evidence="1">RS0144</strain>
    </source>
</reference>
<keyword evidence="2" id="KW-1185">Reference proteome</keyword>
<accession>A0AAV5TGW3</accession>
<dbReference type="PANTHER" id="PTHR23028">
    <property type="entry name" value="ACETYLTRANSFERASE"/>
    <property type="match status" value="1"/>
</dbReference>
<feature type="non-terminal residue" evidence="1">
    <location>
        <position position="1"/>
    </location>
</feature>
<organism evidence="1 2">
    <name type="scientific">Pristionchus entomophagus</name>
    <dbReference type="NCBI Taxonomy" id="358040"/>
    <lineage>
        <taxon>Eukaryota</taxon>
        <taxon>Metazoa</taxon>
        <taxon>Ecdysozoa</taxon>
        <taxon>Nematoda</taxon>
        <taxon>Chromadorea</taxon>
        <taxon>Rhabditida</taxon>
        <taxon>Rhabditina</taxon>
        <taxon>Diplogasteromorpha</taxon>
        <taxon>Diplogasteroidea</taxon>
        <taxon>Neodiplogasteridae</taxon>
        <taxon>Pristionchus</taxon>
    </lineage>
</organism>
<evidence type="ECO:0000313" key="2">
    <source>
        <dbReference type="Proteomes" id="UP001432027"/>
    </source>
</evidence>
<dbReference type="GO" id="GO:0016020">
    <property type="term" value="C:membrane"/>
    <property type="evidence" value="ECO:0007669"/>
    <property type="project" value="TreeGrafter"/>
</dbReference>
<dbReference type="PANTHER" id="PTHR23028:SF127">
    <property type="entry name" value="ACYL_TRANSF_3 DOMAIN-CONTAINING PROTEIN-RELATED"/>
    <property type="match status" value="1"/>
</dbReference>
<evidence type="ECO:0000313" key="1">
    <source>
        <dbReference type="EMBL" id="GMS92871.1"/>
    </source>
</evidence>
<evidence type="ECO:0008006" key="3">
    <source>
        <dbReference type="Google" id="ProtNLM"/>
    </source>
</evidence>
<dbReference type="Proteomes" id="UP001432027">
    <property type="component" value="Unassembled WGS sequence"/>
</dbReference>
<protein>
    <recommendedName>
        <fullName evidence="3">Acyltransferase</fullName>
    </recommendedName>
</protein>
<sequence length="101" mass="11820">IRFWTTFLTAITLAVRSKSILLCHGALEFIGDVSYSLYLIHWPIVCILNIIEIESWQKILISKLRPLFKIFILQAFPLVIKTLEKTMRKEKLPMQPYMPVS</sequence>
<dbReference type="InterPro" id="IPR050879">
    <property type="entry name" value="Acyltransferase_3"/>
</dbReference>
<feature type="non-terminal residue" evidence="1">
    <location>
        <position position="101"/>
    </location>
</feature>
<comment type="caution">
    <text evidence="1">The sequence shown here is derived from an EMBL/GenBank/DDBJ whole genome shotgun (WGS) entry which is preliminary data.</text>
</comment>
<proteinExistence type="predicted"/>